<evidence type="ECO:0000256" key="3">
    <source>
        <dbReference type="ARBA" id="ARBA00022670"/>
    </source>
</evidence>
<dbReference type="EMBL" id="AP025628">
    <property type="protein sequence ID" value="BDG59152.1"/>
    <property type="molecule type" value="Genomic_DNA"/>
</dbReference>
<feature type="binding site" evidence="8">
    <location>
        <position position="170"/>
    </location>
    <ligand>
        <name>Zn(2+)</name>
        <dbReference type="ChEBI" id="CHEBI:29105"/>
        <label>1</label>
    </ligand>
</feature>
<dbReference type="SUPFAM" id="SSF101821">
    <property type="entry name" value="Aminopeptidase/glucanase lid domain"/>
    <property type="match status" value="1"/>
</dbReference>
<dbReference type="GO" id="GO:0004177">
    <property type="term" value="F:aminopeptidase activity"/>
    <property type="evidence" value="ECO:0007669"/>
    <property type="project" value="UniProtKB-UniRule"/>
</dbReference>
<keyword evidence="2 9" id="KW-0031">Aminopeptidase</keyword>
<dbReference type="KEGG" id="cmic:caldi_02420"/>
<feature type="binding site" evidence="8">
    <location>
        <position position="312"/>
    </location>
    <ligand>
        <name>Zn(2+)</name>
        <dbReference type="ChEBI" id="CHEBI:29105"/>
        <label>2</label>
    </ligand>
</feature>
<keyword evidence="5" id="KW-0378">Hydrolase</keyword>
<protein>
    <submittedName>
        <fullName evidence="9">Aminopeptidase</fullName>
    </submittedName>
</protein>
<feature type="binding site" evidence="8">
    <location>
        <position position="202"/>
    </location>
    <ligand>
        <name>Zn(2+)</name>
        <dbReference type="ChEBI" id="CHEBI:29105"/>
        <label>2</label>
    </ligand>
</feature>
<accession>A0AA35CHT0</accession>
<dbReference type="Gene3D" id="3.40.630.10">
    <property type="entry name" value="Zn peptidases"/>
    <property type="match status" value="1"/>
</dbReference>
<comment type="cofactor">
    <cofactor evidence="8">
        <name>a divalent metal cation</name>
        <dbReference type="ChEBI" id="CHEBI:60240"/>
    </cofactor>
    <text evidence="8">Binds 2 divalent metal cations per subunit.</text>
</comment>
<dbReference type="InterPro" id="IPR008007">
    <property type="entry name" value="Peptidase_M42"/>
</dbReference>
<reference evidence="9" key="1">
    <citation type="submission" date="2022-03" db="EMBL/GenBank/DDBJ databases">
        <title>Complete genome sequence of Caldinitratiruptor microaerophilus.</title>
        <authorList>
            <person name="Mukaiyama R."/>
            <person name="Nishiyama T."/>
            <person name="Ueda K."/>
        </authorList>
    </citation>
    <scope>NUCLEOTIDE SEQUENCE</scope>
    <source>
        <strain evidence="9">JCM 16183</strain>
    </source>
</reference>
<dbReference type="SUPFAM" id="SSF53187">
    <property type="entry name" value="Zn-dependent exopeptidases"/>
    <property type="match status" value="1"/>
</dbReference>
<evidence type="ECO:0000256" key="1">
    <source>
        <dbReference type="ARBA" id="ARBA00006272"/>
    </source>
</evidence>
<dbReference type="PANTHER" id="PTHR32481">
    <property type="entry name" value="AMINOPEPTIDASE"/>
    <property type="match status" value="1"/>
</dbReference>
<dbReference type="GO" id="GO:0046872">
    <property type="term" value="F:metal ion binding"/>
    <property type="evidence" value="ECO:0007669"/>
    <property type="project" value="UniProtKB-UniRule"/>
</dbReference>
<dbReference type="InterPro" id="IPR023367">
    <property type="entry name" value="Peptidase_M42_dom2"/>
</dbReference>
<feature type="active site" description="Proton acceptor" evidence="7">
    <location>
        <position position="201"/>
    </location>
</feature>
<organism evidence="9 10">
    <name type="scientific">Caldinitratiruptor microaerophilus</name>
    <dbReference type="NCBI Taxonomy" id="671077"/>
    <lineage>
        <taxon>Bacteria</taxon>
        <taxon>Bacillati</taxon>
        <taxon>Bacillota</taxon>
        <taxon>Clostridia</taxon>
        <taxon>Eubacteriales</taxon>
        <taxon>Symbiobacteriaceae</taxon>
        <taxon>Caldinitratiruptor</taxon>
    </lineage>
</organism>
<sequence>MDVALLRALSEAPGVSGREEAVRAVLRAYLEGHADEVATDPLGNLLVRKGRGPVRVLLDAHIDEVGFLVSGFTEDGLLRFKTVGGIDDRVVPGRAVWIGPNRVPGVIGLKAIHLTGGERDKAVPVRDLFIDIGARSRDEAESVVDYGDPVVWATEFEEWGGAVVKGKALDDRAGCALLAEAVRDWSGGSRVTLLASFSAQEEIGLRGARVAAERLKPHVALALEATSCADVPGVPPEESVTRFGQGPALSWLDGTNIVPERLRAHLEALASRAGIPLQHRRLATAGTDAGAIHLTGAGVPTAVMALPARYIHSAASLVHKSDYDHALALVRLFLDSLERGEFKP</sequence>
<dbReference type="Pfam" id="PF05343">
    <property type="entry name" value="Peptidase_M42"/>
    <property type="match status" value="1"/>
</dbReference>
<name>A0AA35CHT0_9FIRM</name>
<comment type="similarity">
    <text evidence="1 6">Belongs to the peptidase M42 family.</text>
</comment>
<proteinExistence type="inferred from homology"/>
<keyword evidence="4 8" id="KW-0479">Metal-binding</keyword>
<evidence type="ECO:0000256" key="4">
    <source>
        <dbReference type="ARBA" id="ARBA00022723"/>
    </source>
</evidence>
<gene>
    <name evidence="9" type="ORF">caldi_02420</name>
</gene>
<evidence type="ECO:0000256" key="7">
    <source>
        <dbReference type="PIRSR" id="PIRSR001123-1"/>
    </source>
</evidence>
<evidence type="ECO:0000313" key="10">
    <source>
        <dbReference type="Proteomes" id="UP001163687"/>
    </source>
</evidence>
<dbReference type="RefSeq" id="WP_264843267.1">
    <property type="nucleotide sequence ID" value="NZ_AP025628.1"/>
</dbReference>
<dbReference type="GO" id="GO:0006508">
    <property type="term" value="P:proteolysis"/>
    <property type="evidence" value="ECO:0007669"/>
    <property type="project" value="UniProtKB-KW"/>
</dbReference>
<dbReference type="CDD" id="cd05656">
    <property type="entry name" value="M42_Frv"/>
    <property type="match status" value="1"/>
</dbReference>
<feature type="binding site" evidence="8">
    <location>
        <position position="61"/>
    </location>
    <ligand>
        <name>Zn(2+)</name>
        <dbReference type="ChEBI" id="CHEBI:29105"/>
        <label>1</label>
    </ligand>
</feature>
<evidence type="ECO:0000313" key="9">
    <source>
        <dbReference type="EMBL" id="BDG59152.1"/>
    </source>
</evidence>
<feature type="binding site" evidence="8">
    <location>
        <position position="224"/>
    </location>
    <ligand>
        <name>Zn(2+)</name>
        <dbReference type="ChEBI" id="CHEBI:29105"/>
        <label>1</label>
    </ligand>
</feature>
<dbReference type="InterPro" id="IPR051464">
    <property type="entry name" value="Peptidase_M42_aminopept"/>
</dbReference>
<dbReference type="PIRSF" id="PIRSF001123">
    <property type="entry name" value="PepA_GA"/>
    <property type="match status" value="1"/>
</dbReference>
<evidence type="ECO:0000256" key="8">
    <source>
        <dbReference type="PIRSR" id="PIRSR001123-2"/>
    </source>
</evidence>
<keyword evidence="10" id="KW-1185">Reference proteome</keyword>
<dbReference type="PANTHER" id="PTHR32481:SF0">
    <property type="entry name" value="AMINOPEPTIDASE YPDE-RELATED"/>
    <property type="match status" value="1"/>
</dbReference>
<dbReference type="AlphaFoldDB" id="A0AA35CHT0"/>
<evidence type="ECO:0000256" key="5">
    <source>
        <dbReference type="ARBA" id="ARBA00022801"/>
    </source>
</evidence>
<evidence type="ECO:0000256" key="6">
    <source>
        <dbReference type="PIRNR" id="PIRNR001123"/>
    </source>
</evidence>
<keyword evidence="3" id="KW-0645">Protease</keyword>
<feature type="binding site" evidence="8">
    <location>
        <position position="170"/>
    </location>
    <ligand>
        <name>Zn(2+)</name>
        <dbReference type="ChEBI" id="CHEBI:29105"/>
        <label>2</label>
    </ligand>
</feature>
<evidence type="ECO:0000256" key="2">
    <source>
        <dbReference type="ARBA" id="ARBA00022438"/>
    </source>
</evidence>
<dbReference type="Proteomes" id="UP001163687">
    <property type="component" value="Chromosome"/>
</dbReference>
<dbReference type="Gene3D" id="2.40.30.40">
    <property type="entry name" value="Peptidase M42, domain 2"/>
    <property type="match status" value="1"/>
</dbReference>